<dbReference type="OrthoDB" id="6516201at2759"/>
<keyword evidence="8" id="KW-0472">Membrane</keyword>
<evidence type="ECO:0000259" key="13">
    <source>
        <dbReference type="PROSITE" id="PS50026"/>
    </source>
</evidence>
<dbReference type="InterPro" id="IPR001881">
    <property type="entry name" value="EGF-like_Ca-bd_dom"/>
</dbReference>
<feature type="compositionally biased region" description="Basic and acidic residues" evidence="11">
    <location>
        <begin position="289"/>
        <end position="299"/>
    </location>
</feature>
<dbReference type="PROSITE" id="PS50026">
    <property type="entry name" value="EGF_3"/>
    <property type="match status" value="1"/>
</dbReference>
<evidence type="ECO:0000256" key="3">
    <source>
        <dbReference type="ARBA" id="ARBA00022692"/>
    </source>
</evidence>
<evidence type="ECO:0000256" key="11">
    <source>
        <dbReference type="SAM" id="MobiDB-lite"/>
    </source>
</evidence>
<evidence type="ECO:0000256" key="8">
    <source>
        <dbReference type="ARBA" id="ARBA00023136"/>
    </source>
</evidence>
<feature type="region of interest" description="Disordered" evidence="11">
    <location>
        <begin position="43"/>
        <end position="63"/>
    </location>
</feature>
<evidence type="ECO:0000256" key="4">
    <source>
        <dbReference type="ARBA" id="ARBA00022729"/>
    </source>
</evidence>
<feature type="chain" id="PRO_5032497020" description="EGF-like domain-containing protein" evidence="12">
    <location>
        <begin position="26"/>
        <end position="413"/>
    </location>
</feature>
<feature type="signal peptide" evidence="12">
    <location>
        <begin position="1"/>
        <end position="25"/>
    </location>
</feature>
<keyword evidence="4 12" id="KW-0732">Signal</keyword>
<dbReference type="CDD" id="cd00054">
    <property type="entry name" value="EGF_CA"/>
    <property type="match status" value="1"/>
</dbReference>
<evidence type="ECO:0000256" key="9">
    <source>
        <dbReference type="ARBA" id="ARBA00023157"/>
    </source>
</evidence>
<dbReference type="SUPFAM" id="SSF57196">
    <property type="entry name" value="EGF/Laminin"/>
    <property type="match status" value="1"/>
</dbReference>
<keyword evidence="3" id="KW-0812">Transmembrane</keyword>
<comment type="subcellular location">
    <subcellularLocation>
        <location evidence="1">Membrane</location>
        <topology evidence="1">Single-pass type I membrane protein</topology>
    </subcellularLocation>
</comment>
<evidence type="ECO:0000313" key="15">
    <source>
        <dbReference type="Proteomes" id="UP000639338"/>
    </source>
</evidence>
<dbReference type="Proteomes" id="UP000639338">
    <property type="component" value="Unassembled WGS sequence"/>
</dbReference>
<dbReference type="SMART" id="SM00179">
    <property type="entry name" value="EGF_CA"/>
    <property type="match status" value="1"/>
</dbReference>
<organism evidence="14 15">
    <name type="scientific">Aphidius gifuensis</name>
    <name type="common">Parasitoid wasp</name>
    <dbReference type="NCBI Taxonomy" id="684658"/>
    <lineage>
        <taxon>Eukaryota</taxon>
        <taxon>Metazoa</taxon>
        <taxon>Ecdysozoa</taxon>
        <taxon>Arthropoda</taxon>
        <taxon>Hexapoda</taxon>
        <taxon>Insecta</taxon>
        <taxon>Pterygota</taxon>
        <taxon>Neoptera</taxon>
        <taxon>Endopterygota</taxon>
        <taxon>Hymenoptera</taxon>
        <taxon>Apocrita</taxon>
        <taxon>Ichneumonoidea</taxon>
        <taxon>Braconidae</taxon>
        <taxon>Aphidiinae</taxon>
        <taxon>Aphidius</taxon>
    </lineage>
</organism>
<dbReference type="PROSITE" id="PS01187">
    <property type="entry name" value="EGF_CA"/>
    <property type="match status" value="1"/>
</dbReference>
<dbReference type="EMBL" id="JACMRX010000001">
    <property type="protein sequence ID" value="KAF7997957.1"/>
    <property type="molecule type" value="Genomic_DNA"/>
</dbReference>
<accession>A0A834Y747</accession>
<feature type="disulfide bond" evidence="10">
    <location>
        <begin position="228"/>
        <end position="238"/>
    </location>
</feature>
<feature type="compositionally biased region" description="Low complexity" evidence="11">
    <location>
        <begin position="53"/>
        <end position="62"/>
    </location>
</feature>
<keyword evidence="7" id="KW-1133">Transmembrane helix</keyword>
<dbReference type="GO" id="GO:0005509">
    <property type="term" value="F:calcium ion binding"/>
    <property type="evidence" value="ECO:0007669"/>
    <property type="project" value="InterPro"/>
</dbReference>
<dbReference type="SMART" id="SM00181">
    <property type="entry name" value="EGF"/>
    <property type="match status" value="2"/>
</dbReference>
<evidence type="ECO:0000313" key="14">
    <source>
        <dbReference type="EMBL" id="KAF7997957.1"/>
    </source>
</evidence>
<feature type="region of interest" description="Disordered" evidence="11">
    <location>
        <begin position="283"/>
        <end position="305"/>
    </location>
</feature>
<dbReference type="GO" id="GO:0030246">
    <property type="term" value="F:carbohydrate binding"/>
    <property type="evidence" value="ECO:0007669"/>
    <property type="project" value="UniProtKB-KW"/>
</dbReference>
<keyword evidence="6" id="KW-0677">Repeat</keyword>
<reference evidence="14 15" key="1">
    <citation type="submission" date="2020-08" db="EMBL/GenBank/DDBJ databases">
        <title>Aphidius gifuensis genome sequencing and assembly.</title>
        <authorList>
            <person name="Du Z."/>
        </authorList>
    </citation>
    <scope>NUCLEOTIDE SEQUENCE [LARGE SCALE GENOMIC DNA]</scope>
    <source>
        <strain evidence="14">YNYX2018</strain>
        <tissue evidence="14">Adults</tissue>
    </source>
</reference>
<comment type="caution">
    <text evidence="14">The sequence shown here is derived from an EMBL/GenBank/DDBJ whole genome shotgun (WGS) entry which is preliminary data.</text>
</comment>
<dbReference type="Pfam" id="PF14670">
    <property type="entry name" value="FXa_inhibition"/>
    <property type="match status" value="1"/>
</dbReference>
<dbReference type="FunFam" id="2.10.25.10:FF:000010">
    <property type="entry name" value="Pro-epidermal growth factor"/>
    <property type="match status" value="1"/>
</dbReference>
<dbReference type="AlphaFoldDB" id="A0A834Y747"/>
<evidence type="ECO:0000256" key="6">
    <source>
        <dbReference type="ARBA" id="ARBA00022737"/>
    </source>
</evidence>
<dbReference type="Gene3D" id="2.10.25.10">
    <property type="entry name" value="Laminin"/>
    <property type="match status" value="1"/>
</dbReference>
<gene>
    <name evidence="14" type="ORF">HCN44_009355</name>
</gene>
<keyword evidence="9 10" id="KW-1015">Disulfide bond</keyword>
<evidence type="ECO:0000256" key="10">
    <source>
        <dbReference type="PROSITE-ProRule" id="PRU00076"/>
    </source>
</evidence>
<evidence type="ECO:0000256" key="12">
    <source>
        <dbReference type="SAM" id="SignalP"/>
    </source>
</evidence>
<keyword evidence="2 10" id="KW-0245">EGF-like domain</keyword>
<dbReference type="InterPro" id="IPR000152">
    <property type="entry name" value="EGF-type_Asp/Asn_hydroxyl_site"/>
</dbReference>
<protein>
    <recommendedName>
        <fullName evidence="13">EGF-like domain-containing protein</fullName>
    </recommendedName>
</protein>
<dbReference type="InterPro" id="IPR000742">
    <property type="entry name" value="EGF"/>
</dbReference>
<dbReference type="GO" id="GO:0016020">
    <property type="term" value="C:membrane"/>
    <property type="evidence" value="ECO:0007669"/>
    <property type="project" value="UniProtKB-SubCell"/>
</dbReference>
<dbReference type="PROSITE" id="PS00010">
    <property type="entry name" value="ASX_HYDROXYL"/>
    <property type="match status" value="1"/>
</dbReference>
<sequence>MMSGHTGILVSLLIFFELTSRNTLAINTNQTTLNPFRSWIHHNHHHHHHHQQQEQQHQNSLHQRPRVLHDSLINSNNKNDEHLHKKIESIDLHRDVMTDQFNLTKIIGYTGNRGVSLYDDQKKINGNFIGFPLMTTTTTTTTPSYNKFHPGRRVCTRQIPTSINHHVDHEIRFVYTEVSSSSYICCPGWSQVTRTSYGCNRRVCGPHGKCNCPKGFTGSQCQMDVDECVMEKPCAQICRNLPGSYECQCRYGFHLQPDGQSCRKNNSDGTAFEARDLENDYGITTSTKRPGEIKPHDTENEVSDGELDKDYDVILKRLLKLEKQFARGKKRETETVELTTKVNEAVEGVAELKLAAKNALHFLMETFGPVRQEVYNLKNKYDLEHRRVDYLVQRVAELDNKVSQQKPLGTISG</sequence>
<keyword evidence="15" id="KW-1185">Reference proteome</keyword>
<dbReference type="PROSITE" id="PS01186">
    <property type="entry name" value="EGF_2"/>
    <property type="match status" value="1"/>
</dbReference>
<dbReference type="InterPro" id="IPR018097">
    <property type="entry name" value="EGF_Ca-bd_CS"/>
</dbReference>
<evidence type="ECO:0000256" key="2">
    <source>
        <dbReference type="ARBA" id="ARBA00022536"/>
    </source>
</evidence>
<dbReference type="PANTHER" id="PTHR14789">
    <property type="entry name" value="CHONDROLECTIN VARIANT CHODLFDELTAE"/>
    <property type="match status" value="1"/>
</dbReference>
<evidence type="ECO:0000256" key="1">
    <source>
        <dbReference type="ARBA" id="ARBA00004479"/>
    </source>
</evidence>
<evidence type="ECO:0000256" key="7">
    <source>
        <dbReference type="ARBA" id="ARBA00022989"/>
    </source>
</evidence>
<keyword evidence="5" id="KW-0430">Lectin</keyword>
<name>A0A834Y747_APHGI</name>
<evidence type="ECO:0000256" key="5">
    <source>
        <dbReference type="ARBA" id="ARBA00022734"/>
    </source>
</evidence>
<comment type="caution">
    <text evidence="10">Lacks conserved residue(s) required for the propagation of feature annotation.</text>
</comment>
<proteinExistence type="predicted"/>
<dbReference type="InterPro" id="IPR051505">
    <property type="entry name" value="C-type_lectin_domain"/>
</dbReference>
<feature type="domain" description="EGF-like" evidence="13">
    <location>
        <begin position="224"/>
        <end position="263"/>
    </location>
</feature>